<sequence length="74" mass="8716">MTQRAPVRDEVVTVERLERAVHFLAYIVLRHGEKYGPLLEWLDDELQQMKKAPSARDRAQQILNRMTREVSARV</sequence>
<proteinExistence type="predicted"/>
<dbReference type="EMBL" id="BSNG01000001">
    <property type="protein sequence ID" value="GLQ09205.1"/>
    <property type="molecule type" value="Genomic_DNA"/>
</dbReference>
<accession>A0ABQ5UDC6</accession>
<gene>
    <name evidence="1" type="ORF">GCM10007913_11370</name>
</gene>
<organism evidence="1 2">
    <name type="scientific">Devosia yakushimensis</name>
    <dbReference type="NCBI Taxonomy" id="470028"/>
    <lineage>
        <taxon>Bacteria</taxon>
        <taxon>Pseudomonadati</taxon>
        <taxon>Pseudomonadota</taxon>
        <taxon>Alphaproteobacteria</taxon>
        <taxon>Hyphomicrobiales</taxon>
        <taxon>Devosiaceae</taxon>
        <taxon>Devosia</taxon>
    </lineage>
</organism>
<evidence type="ECO:0000313" key="1">
    <source>
        <dbReference type="EMBL" id="GLQ09205.1"/>
    </source>
</evidence>
<keyword evidence="2" id="KW-1185">Reference proteome</keyword>
<reference evidence="1" key="2">
    <citation type="submission" date="2023-01" db="EMBL/GenBank/DDBJ databases">
        <title>Draft genome sequence of Devosia yakushimensis strain NBRC 103855.</title>
        <authorList>
            <person name="Sun Q."/>
            <person name="Mori K."/>
        </authorList>
    </citation>
    <scope>NUCLEOTIDE SEQUENCE</scope>
    <source>
        <strain evidence="1">NBRC 103855</strain>
    </source>
</reference>
<comment type="caution">
    <text evidence="1">The sequence shown here is derived from an EMBL/GenBank/DDBJ whole genome shotgun (WGS) entry which is preliminary data.</text>
</comment>
<dbReference type="Proteomes" id="UP001161406">
    <property type="component" value="Unassembled WGS sequence"/>
</dbReference>
<name>A0ABQ5UDC6_9HYPH</name>
<evidence type="ECO:0000313" key="2">
    <source>
        <dbReference type="Proteomes" id="UP001161406"/>
    </source>
</evidence>
<reference evidence="1" key="1">
    <citation type="journal article" date="2014" name="Int. J. Syst. Evol. Microbiol.">
        <title>Complete genome of a new Firmicutes species belonging to the dominant human colonic microbiota ('Ruminococcus bicirculans') reveals two chromosomes and a selective capacity to utilize plant glucans.</title>
        <authorList>
            <consortium name="NISC Comparative Sequencing Program"/>
            <person name="Wegmann U."/>
            <person name="Louis P."/>
            <person name="Goesmann A."/>
            <person name="Henrissat B."/>
            <person name="Duncan S.H."/>
            <person name="Flint H.J."/>
        </authorList>
    </citation>
    <scope>NUCLEOTIDE SEQUENCE</scope>
    <source>
        <strain evidence="1">NBRC 103855</strain>
    </source>
</reference>
<dbReference type="RefSeq" id="WP_284388771.1">
    <property type="nucleotide sequence ID" value="NZ_BSNG01000001.1"/>
</dbReference>
<protein>
    <submittedName>
        <fullName evidence="1">Uncharacterized protein</fullName>
    </submittedName>
</protein>